<protein>
    <recommendedName>
        <fullName evidence="2">Basal-body rod modification protein FlgD</fullName>
    </recommendedName>
</protein>
<proteinExistence type="inferred from homology"/>
<keyword evidence="5" id="KW-0282">Flagellum</keyword>
<gene>
    <name evidence="5" type="ORF">EV700_2430</name>
</gene>
<comment type="similarity">
    <text evidence="1">Belongs to the FlgD family.</text>
</comment>
<evidence type="ECO:0000313" key="6">
    <source>
        <dbReference type="Proteomes" id="UP000292423"/>
    </source>
</evidence>
<keyword evidence="6" id="KW-1185">Reference proteome</keyword>
<reference evidence="5 6" key="1">
    <citation type="submission" date="2019-02" db="EMBL/GenBank/DDBJ databases">
        <title>Genomic Encyclopedia of Type Strains, Phase IV (KMG-IV): sequencing the most valuable type-strain genomes for metagenomic binning, comparative biology and taxonomic classification.</title>
        <authorList>
            <person name="Goeker M."/>
        </authorList>
    </citation>
    <scope>NUCLEOTIDE SEQUENCE [LARGE SCALE GENOMIC DNA]</scope>
    <source>
        <strain evidence="5 6">DSM 105135</strain>
    </source>
</reference>
<sequence>MAVDAIGSVLAAQSADVTESRLNQEDFIKLFMTELSFQDPLEPINNREFLAQMAQFANLEQARVTNESMDSLVTLNATAQSLSLLGKQVEATGSTGVSFIGTVTAINFSTGAPVISVKQSDGAVQTDVRLSQVRLVR</sequence>
<dbReference type="InterPro" id="IPR005648">
    <property type="entry name" value="FlgD"/>
</dbReference>
<keyword evidence="3" id="KW-1005">Bacterial flagellum biogenesis</keyword>
<dbReference type="RefSeq" id="WP_130414107.1">
    <property type="nucleotide sequence ID" value="NZ_SHKX01000013.1"/>
</dbReference>
<dbReference type="GO" id="GO:0044781">
    <property type="term" value="P:bacterial-type flagellum organization"/>
    <property type="evidence" value="ECO:0007669"/>
    <property type="project" value="UniProtKB-KW"/>
</dbReference>
<evidence type="ECO:0000256" key="4">
    <source>
        <dbReference type="ARBA" id="ARBA00024746"/>
    </source>
</evidence>
<evidence type="ECO:0000313" key="5">
    <source>
        <dbReference type="EMBL" id="RZU38496.1"/>
    </source>
</evidence>
<name>A0A4V2G3V4_9GAMM</name>
<organism evidence="5 6">
    <name type="scientific">Fluviicoccus keumensis</name>
    <dbReference type="NCBI Taxonomy" id="1435465"/>
    <lineage>
        <taxon>Bacteria</taxon>
        <taxon>Pseudomonadati</taxon>
        <taxon>Pseudomonadota</taxon>
        <taxon>Gammaproteobacteria</taxon>
        <taxon>Moraxellales</taxon>
        <taxon>Moraxellaceae</taxon>
        <taxon>Fluviicoccus</taxon>
    </lineage>
</organism>
<evidence type="ECO:0000256" key="3">
    <source>
        <dbReference type="ARBA" id="ARBA00022795"/>
    </source>
</evidence>
<comment type="function">
    <text evidence="4">Required for flagellar hook formation. May act as a scaffolding protein.</text>
</comment>
<dbReference type="OrthoDB" id="9785233at2"/>
<dbReference type="Proteomes" id="UP000292423">
    <property type="component" value="Unassembled WGS sequence"/>
</dbReference>
<evidence type="ECO:0000256" key="2">
    <source>
        <dbReference type="ARBA" id="ARBA00016013"/>
    </source>
</evidence>
<accession>A0A4V2G3V4</accession>
<comment type="caution">
    <text evidence="5">The sequence shown here is derived from an EMBL/GenBank/DDBJ whole genome shotgun (WGS) entry which is preliminary data.</text>
</comment>
<dbReference type="Pfam" id="PF03963">
    <property type="entry name" value="FlgD"/>
    <property type="match status" value="1"/>
</dbReference>
<keyword evidence="5" id="KW-0969">Cilium</keyword>
<keyword evidence="5" id="KW-0966">Cell projection</keyword>
<evidence type="ECO:0000256" key="1">
    <source>
        <dbReference type="ARBA" id="ARBA00010577"/>
    </source>
</evidence>
<dbReference type="AlphaFoldDB" id="A0A4V2G3V4"/>
<dbReference type="EMBL" id="SHKX01000013">
    <property type="protein sequence ID" value="RZU38496.1"/>
    <property type="molecule type" value="Genomic_DNA"/>
</dbReference>